<feature type="region of interest" description="Disordered" evidence="1">
    <location>
        <begin position="386"/>
        <end position="414"/>
    </location>
</feature>
<evidence type="ECO:0000313" key="4">
    <source>
        <dbReference type="Proteomes" id="UP000316659"/>
    </source>
</evidence>
<proteinExistence type="predicted"/>
<dbReference type="Pfam" id="PF03432">
    <property type="entry name" value="Relaxase"/>
    <property type="match status" value="1"/>
</dbReference>
<protein>
    <submittedName>
        <fullName evidence="3">Mobilization protein</fullName>
    </submittedName>
</protein>
<evidence type="ECO:0000256" key="1">
    <source>
        <dbReference type="SAM" id="MobiDB-lite"/>
    </source>
</evidence>
<organism evidence="3 4">
    <name type="scientific">Cellulosimicrobium cellulans</name>
    <name type="common">Arthrobacter luteus</name>
    <dbReference type="NCBI Taxonomy" id="1710"/>
    <lineage>
        <taxon>Bacteria</taxon>
        <taxon>Bacillati</taxon>
        <taxon>Actinomycetota</taxon>
        <taxon>Actinomycetes</taxon>
        <taxon>Micrococcales</taxon>
        <taxon>Promicromonosporaceae</taxon>
        <taxon>Cellulosimicrobium</taxon>
    </lineage>
</organism>
<evidence type="ECO:0000313" key="3">
    <source>
        <dbReference type="EMBL" id="GED11309.1"/>
    </source>
</evidence>
<sequence length="518" mass="55426">MMPNITRGDRVAGVMVYLAGDGRHNEHTNPHVVAGHEVVVAAVGSRELSTDDALDIANELDQPRRVFGTRVTAPVKEWSESEQRMIKVGERDAHVWHCSLSLKSSEGQLSDEQWGRIASEFVEGMGFTGSDDGGAGCRWVAVRHGLSSAGNDHVHVVVNLVREDGTKARVHNDMPRAQRLANVLEKRHGLVVLESRESGRGALAGAKPGELNRAERASVSLPARDELRRRVRAAAAGASGEREFLDALRDARVLVRPRYAEGGRDRVVGYSVALAPNVAEGRRDRPVWFGAGRLDRTLALGQLRSRWGADVAGDPRLTSAWTERWRDATVAAKVTMSTPPADAARALHGMGGRLGEADQRVAALDVAGVFARASLALEKDRPGALQEASDALSRAAQPPAHDSAHQDRSKSERASLNAAYASRLVARATGRDAKVGWIAVLRQAERAARAIAHAQELRGQVQAAAGTHRALAAVAAAVPQLERAVQSSASSGQLPAHATRRPSDRGTGRDSGAGIERD</sequence>
<name>A0A4Y4E0T7_CELCE</name>
<evidence type="ECO:0000259" key="2">
    <source>
        <dbReference type="Pfam" id="PF03432"/>
    </source>
</evidence>
<gene>
    <name evidence="3" type="ORF">CCE02nite_33080</name>
</gene>
<feature type="compositionally biased region" description="Basic and acidic residues" evidence="1">
    <location>
        <begin position="402"/>
        <end position="413"/>
    </location>
</feature>
<dbReference type="EMBL" id="BJNZ01000027">
    <property type="protein sequence ID" value="GED11309.1"/>
    <property type="molecule type" value="Genomic_DNA"/>
</dbReference>
<comment type="caution">
    <text evidence="3">The sequence shown here is derived from an EMBL/GenBank/DDBJ whole genome shotgun (WGS) entry which is preliminary data.</text>
</comment>
<dbReference type="InterPro" id="IPR005094">
    <property type="entry name" value="Endonuclease_MobA/VirD2"/>
</dbReference>
<dbReference type="AlphaFoldDB" id="A0A4Y4E0T7"/>
<feature type="domain" description="MobA/VirD2-like nuclease" evidence="2">
    <location>
        <begin position="75"/>
        <end position="190"/>
    </location>
</feature>
<reference evidence="3 4" key="1">
    <citation type="submission" date="2019-06" db="EMBL/GenBank/DDBJ databases">
        <title>Whole genome shotgun sequence of Cellulosimicrobium cellulans NBRC 15516.</title>
        <authorList>
            <person name="Hosoyama A."/>
            <person name="Uohara A."/>
            <person name="Ohji S."/>
            <person name="Ichikawa N."/>
        </authorList>
    </citation>
    <scope>NUCLEOTIDE SEQUENCE [LARGE SCALE GENOMIC DNA]</scope>
    <source>
        <strain evidence="3 4">NBRC 15516</strain>
    </source>
</reference>
<dbReference type="RefSeq" id="WP_141390735.1">
    <property type="nucleotide sequence ID" value="NZ_BJNZ01000027.1"/>
</dbReference>
<dbReference type="Proteomes" id="UP000316659">
    <property type="component" value="Unassembled WGS sequence"/>
</dbReference>
<accession>A0A4Y4E0T7</accession>
<feature type="region of interest" description="Disordered" evidence="1">
    <location>
        <begin position="482"/>
        <end position="518"/>
    </location>
</feature>